<reference evidence="2" key="1">
    <citation type="submission" date="2020-07" db="EMBL/GenBank/DDBJ databases">
        <title>Clarias magur genome sequencing, assembly and annotation.</title>
        <authorList>
            <person name="Kushwaha B."/>
            <person name="Kumar R."/>
            <person name="Das P."/>
            <person name="Joshi C.G."/>
            <person name="Kumar D."/>
            <person name="Nagpure N.S."/>
            <person name="Pandey M."/>
            <person name="Agarwal S."/>
            <person name="Srivastava S."/>
            <person name="Singh M."/>
            <person name="Sahoo L."/>
            <person name="Jayasankar P."/>
            <person name="Meher P.K."/>
            <person name="Koringa P.G."/>
            <person name="Iquebal M.A."/>
            <person name="Das S.P."/>
            <person name="Bit A."/>
            <person name="Patnaik S."/>
            <person name="Patel N."/>
            <person name="Shah T.M."/>
            <person name="Hinsu A."/>
            <person name="Jena J.K."/>
        </authorList>
    </citation>
    <scope>NUCLEOTIDE SEQUENCE</scope>
    <source>
        <strain evidence="2">CIFAMagur01</strain>
        <tissue evidence="2">Testis</tissue>
    </source>
</reference>
<keyword evidence="3" id="KW-1185">Reference proteome</keyword>
<gene>
    <name evidence="2" type="primary">cctN</name>
    <name evidence="2" type="ORF">DAT39_020202</name>
</gene>
<feature type="chain" id="PRO_5035265639" evidence="1">
    <location>
        <begin position="19"/>
        <end position="101"/>
    </location>
</feature>
<evidence type="ECO:0000256" key="1">
    <source>
        <dbReference type="SAM" id="SignalP"/>
    </source>
</evidence>
<dbReference type="AlphaFoldDB" id="A0A8J4TGP4"/>
<evidence type="ECO:0000313" key="3">
    <source>
        <dbReference type="Proteomes" id="UP000727407"/>
    </source>
</evidence>
<keyword evidence="1" id="KW-0732">Signal</keyword>
<organism evidence="2 3">
    <name type="scientific">Clarias magur</name>
    <name type="common">Asian catfish</name>
    <name type="synonym">Macropteronotus magur</name>
    <dbReference type="NCBI Taxonomy" id="1594786"/>
    <lineage>
        <taxon>Eukaryota</taxon>
        <taxon>Metazoa</taxon>
        <taxon>Chordata</taxon>
        <taxon>Craniata</taxon>
        <taxon>Vertebrata</taxon>
        <taxon>Euteleostomi</taxon>
        <taxon>Actinopterygii</taxon>
        <taxon>Neopterygii</taxon>
        <taxon>Teleostei</taxon>
        <taxon>Ostariophysi</taxon>
        <taxon>Siluriformes</taxon>
        <taxon>Clariidae</taxon>
        <taxon>Clarias</taxon>
    </lineage>
</organism>
<dbReference type="Proteomes" id="UP000727407">
    <property type="component" value="Unassembled WGS sequence"/>
</dbReference>
<feature type="signal peptide" evidence="1">
    <location>
        <begin position="1"/>
        <end position="18"/>
    </location>
</feature>
<sequence length="101" mass="10691">MQLVYFLSFLALGNAVLAKSCSQSALFLIPFSRPVSVSPSDLNMRTMEQVSMSGLVRVVLSFSVSLSLPALYTIPPELLGKAAGLEAIKFYASAACSASDP</sequence>
<accession>A0A8J4TGP4</accession>
<evidence type="ECO:0000313" key="2">
    <source>
        <dbReference type="EMBL" id="KAF5890098.1"/>
    </source>
</evidence>
<name>A0A8J4TGP4_CLAMG</name>
<comment type="caution">
    <text evidence="2">The sequence shown here is derived from an EMBL/GenBank/DDBJ whole genome shotgun (WGS) entry which is preliminary data.</text>
</comment>
<dbReference type="EMBL" id="QNUK01000726">
    <property type="protein sequence ID" value="KAF5890098.1"/>
    <property type="molecule type" value="Genomic_DNA"/>
</dbReference>
<protein>
    <submittedName>
        <fullName evidence="2">Cyclochlorotine synthetase</fullName>
    </submittedName>
</protein>
<proteinExistence type="predicted"/>